<evidence type="ECO:0000256" key="1">
    <source>
        <dbReference type="SAM" id="MobiDB-lite"/>
    </source>
</evidence>
<reference evidence="3 4" key="1">
    <citation type="submission" date="2019-01" db="EMBL/GenBank/DDBJ databases">
        <title>Genome sequencing of the rare red list fungi Fomitopsis rosea.</title>
        <authorList>
            <person name="Buettner E."/>
            <person name="Kellner H."/>
        </authorList>
    </citation>
    <scope>NUCLEOTIDE SEQUENCE [LARGE SCALE GENOMIC DNA]</scope>
    <source>
        <strain evidence="3 4">DSM 105464</strain>
    </source>
</reference>
<feature type="transmembrane region" description="Helical" evidence="2">
    <location>
        <begin position="15"/>
        <end position="34"/>
    </location>
</feature>
<accession>A0A4Y9XUX6</accession>
<comment type="caution">
    <text evidence="3">The sequence shown here is derived from an EMBL/GenBank/DDBJ whole genome shotgun (WGS) entry which is preliminary data.</text>
</comment>
<evidence type="ECO:0000313" key="3">
    <source>
        <dbReference type="EMBL" id="TFY53875.1"/>
    </source>
</evidence>
<dbReference type="AlphaFoldDB" id="A0A4Y9XUX6"/>
<keyword evidence="2" id="KW-1133">Transmembrane helix</keyword>
<evidence type="ECO:0000313" key="4">
    <source>
        <dbReference type="Proteomes" id="UP000298390"/>
    </source>
</evidence>
<protein>
    <submittedName>
        <fullName evidence="3">Uncharacterized protein</fullName>
    </submittedName>
</protein>
<dbReference type="EMBL" id="SEKV01000765">
    <property type="protein sequence ID" value="TFY53875.1"/>
    <property type="molecule type" value="Genomic_DNA"/>
</dbReference>
<proteinExistence type="predicted"/>
<organism evidence="3 4">
    <name type="scientific">Rhodofomes roseus</name>
    <dbReference type="NCBI Taxonomy" id="34475"/>
    <lineage>
        <taxon>Eukaryota</taxon>
        <taxon>Fungi</taxon>
        <taxon>Dikarya</taxon>
        <taxon>Basidiomycota</taxon>
        <taxon>Agaricomycotina</taxon>
        <taxon>Agaricomycetes</taxon>
        <taxon>Polyporales</taxon>
        <taxon>Rhodofomes</taxon>
    </lineage>
</organism>
<keyword evidence="2" id="KW-0472">Membrane</keyword>
<gene>
    <name evidence="3" type="ORF">EVJ58_g9195</name>
</gene>
<sequence length="136" mass="14937">MLPKRSLTGVLCKDGTLYFIALTILNALALIMYFTSPPDSVSDFLVPATTIAASRLMLSMRAAVYEPGSVSEPGTLVFARRFDHSGQSETQHARFPEFAGQFELEDLRAPAATTPEDANDDELMQRDNEIVEAPLQ</sequence>
<name>A0A4Y9XUX6_9APHY</name>
<dbReference type="Proteomes" id="UP000298390">
    <property type="component" value="Unassembled WGS sequence"/>
</dbReference>
<keyword evidence="2" id="KW-0812">Transmembrane</keyword>
<evidence type="ECO:0000256" key="2">
    <source>
        <dbReference type="SAM" id="Phobius"/>
    </source>
</evidence>
<feature type="region of interest" description="Disordered" evidence="1">
    <location>
        <begin position="109"/>
        <end position="136"/>
    </location>
</feature>